<evidence type="ECO:0000313" key="1">
    <source>
        <dbReference type="EMBL" id="KYH35861.1"/>
    </source>
</evidence>
<accession>A0A151B7D7</accession>
<dbReference type="RefSeq" id="WP_169798780.1">
    <property type="nucleotide sequence ID" value="NZ_LTBA01000001.1"/>
</dbReference>
<sequence>MGFIHCQNDKCKYYWEDMCTLNMKEKLVCLDKNGKCFSFEEGISEWYKEAEESEKEN</sequence>
<gene>
    <name evidence="1" type="ORF">CLTEP_02540</name>
</gene>
<dbReference type="EMBL" id="LTBA01000001">
    <property type="protein sequence ID" value="KYH35861.1"/>
    <property type="molecule type" value="Genomic_DNA"/>
</dbReference>
<protein>
    <recommendedName>
        <fullName evidence="3">DUF1540 domain-containing protein</fullName>
    </recommendedName>
</protein>
<dbReference type="AlphaFoldDB" id="A0A151B7D7"/>
<dbReference type="PATRIC" id="fig|1121338.3.peg.258"/>
<keyword evidence="2" id="KW-1185">Reference proteome</keyword>
<reference evidence="1 2" key="1">
    <citation type="submission" date="2016-02" db="EMBL/GenBank/DDBJ databases">
        <title>Genome sequence of Clostridium tepidiprofundi DSM 19306.</title>
        <authorList>
            <person name="Poehlein A."/>
            <person name="Daniel R."/>
        </authorList>
    </citation>
    <scope>NUCLEOTIDE SEQUENCE [LARGE SCALE GENOMIC DNA]</scope>
    <source>
        <strain evidence="1 2">DSM 19306</strain>
    </source>
</reference>
<name>A0A151B7D7_9CLOT</name>
<comment type="caution">
    <text evidence="1">The sequence shown here is derived from an EMBL/GenBank/DDBJ whole genome shotgun (WGS) entry which is preliminary data.</text>
</comment>
<proteinExistence type="predicted"/>
<evidence type="ECO:0008006" key="3">
    <source>
        <dbReference type="Google" id="ProtNLM"/>
    </source>
</evidence>
<organism evidence="1 2">
    <name type="scientific">Clostridium tepidiprofundi DSM 19306</name>
    <dbReference type="NCBI Taxonomy" id="1121338"/>
    <lineage>
        <taxon>Bacteria</taxon>
        <taxon>Bacillati</taxon>
        <taxon>Bacillota</taxon>
        <taxon>Clostridia</taxon>
        <taxon>Eubacteriales</taxon>
        <taxon>Clostridiaceae</taxon>
        <taxon>Clostridium</taxon>
    </lineage>
</organism>
<evidence type="ECO:0000313" key="2">
    <source>
        <dbReference type="Proteomes" id="UP000075531"/>
    </source>
</evidence>
<dbReference type="STRING" id="1121338.CLTEP_02540"/>
<dbReference type="Proteomes" id="UP000075531">
    <property type="component" value="Unassembled WGS sequence"/>
</dbReference>